<comment type="caution">
    <text evidence="3">The sequence shown here is derived from an EMBL/GenBank/DDBJ whole genome shotgun (WGS) entry which is preliminary data.</text>
</comment>
<reference evidence="3 4" key="1">
    <citation type="submission" date="2020-08" db="EMBL/GenBank/DDBJ databases">
        <title>Genomic Encyclopedia of Type Strains, Phase IV (KMG-IV): sequencing the most valuable type-strain genomes for metagenomic binning, comparative biology and taxonomic classification.</title>
        <authorList>
            <person name="Goeker M."/>
        </authorList>
    </citation>
    <scope>NUCLEOTIDE SEQUENCE [LARGE SCALE GENOMIC DNA]</scope>
    <source>
        <strain evidence="3 4">DSM 25622</strain>
    </source>
</reference>
<evidence type="ECO:0000313" key="4">
    <source>
        <dbReference type="Proteomes" id="UP000580654"/>
    </source>
</evidence>
<keyword evidence="3" id="KW-0378">Hydrolase</keyword>
<dbReference type="PANTHER" id="PTHR35563:SF2">
    <property type="entry name" value="BARREL METAL-DEPENDENT HYDROLASE, PUTATIVE (AFU_ORTHOLOGUE AFUA_1G16240)-RELATED"/>
    <property type="match status" value="1"/>
</dbReference>
<organism evidence="3 4">
    <name type="scientific">Muricoccus pecuniae</name>
    <dbReference type="NCBI Taxonomy" id="693023"/>
    <lineage>
        <taxon>Bacteria</taxon>
        <taxon>Pseudomonadati</taxon>
        <taxon>Pseudomonadota</taxon>
        <taxon>Alphaproteobacteria</taxon>
        <taxon>Acetobacterales</taxon>
        <taxon>Roseomonadaceae</taxon>
        <taxon>Muricoccus</taxon>
    </lineage>
</organism>
<feature type="signal peptide" evidence="1">
    <location>
        <begin position="1"/>
        <end position="30"/>
    </location>
</feature>
<proteinExistence type="predicted"/>
<dbReference type="PANTHER" id="PTHR35563">
    <property type="entry name" value="BARREL METAL-DEPENDENT HYDROLASE, PUTATIVE (AFU_ORTHOLOGUE AFUA_1G16240)-RELATED"/>
    <property type="match status" value="1"/>
</dbReference>
<evidence type="ECO:0000259" key="2">
    <source>
        <dbReference type="Pfam" id="PF04909"/>
    </source>
</evidence>
<dbReference type="EMBL" id="JACIJD010000012">
    <property type="protein sequence ID" value="MBB5694756.1"/>
    <property type="molecule type" value="Genomic_DNA"/>
</dbReference>
<dbReference type="Pfam" id="PF04909">
    <property type="entry name" value="Amidohydro_2"/>
    <property type="match status" value="1"/>
</dbReference>
<dbReference type="InterPro" id="IPR006680">
    <property type="entry name" value="Amidohydro-rel"/>
</dbReference>
<dbReference type="Gene3D" id="3.20.20.140">
    <property type="entry name" value="Metal-dependent hydrolases"/>
    <property type="match status" value="1"/>
</dbReference>
<name>A0A840Y3L3_9PROT</name>
<feature type="domain" description="Amidohydrolase-related" evidence="2">
    <location>
        <begin position="63"/>
        <end position="325"/>
    </location>
</feature>
<dbReference type="Proteomes" id="UP000580654">
    <property type="component" value="Unassembled WGS sequence"/>
</dbReference>
<dbReference type="GO" id="GO:0016787">
    <property type="term" value="F:hydrolase activity"/>
    <property type="evidence" value="ECO:0007669"/>
    <property type="project" value="UniProtKB-KW"/>
</dbReference>
<dbReference type="InterPro" id="IPR032466">
    <property type="entry name" value="Metal_Hydrolase"/>
</dbReference>
<dbReference type="AlphaFoldDB" id="A0A840Y3L3"/>
<evidence type="ECO:0000256" key="1">
    <source>
        <dbReference type="SAM" id="SignalP"/>
    </source>
</evidence>
<dbReference type="RefSeq" id="WP_246418400.1">
    <property type="nucleotide sequence ID" value="NZ_JACIJD010000012.1"/>
</dbReference>
<keyword evidence="1" id="KW-0732">Signal</keyword>
<dbReference type="PROSITE" id="PS51318">
    <property type="entry name" value="TAT"/>
    <property type="match status" value="1"/>
</dbReference>
<protein>
    <submittedName>
        <fullName evidence="3">Putative TIM-barrel fold metal-dependent hydrolase</fullName>
    </submittedName>
</protein>
<gene>
    <name evidence="3" type="ORF">FHS87_002808</name>
</gene>
<dbReference type="InterPro" id="IPR052358">
    <property type="entry name" value="Aro_Compnd_Degr_Hydrolases"/>
</dbReference>
<sequence>MQQSMSRRATLGGAGVFLAGASLTSGGAMAQPPASPVRGEAGAVKFSAGTEAPRMPAPPLAADCHHHVYDARFPADPRTQLRPPDASPEDYRALARRLGTQRSVLVTPSTYGTDNRLHLQALRELGPERTRMVAVVDTSVTDADLRAMHEAGVRGIRFNLVQAGVTTIDMVEPLSARVAPMGWHVQIHMLGGQIAENEALFARLPSQVVFDHLGRVPMDKGVEHPGYLAVRRLLEGGKAWVKLSGAYMDTKVGAAGRWSDTVPVARGYVAAAPERCVWASDWPHVTEPAEKPDDAALFDLLTEWVPDEAARRRVLVDNPAALYGFPRA</sequence>
<dbReference type="SUPFAM" id="SSF51556">
    <property type="entry name" value="Metallo-dependent hydrolases"/>
    <property type="match status" value="1"/>
</dbReference>
<keyword evidence="4" id="KW-1185">Reference proteome</keyword>
<dbReference type="InterPro" id="IPR006311">
    <property type="entry name" value="TAT_signal"/>
</dbReference>
<accession>A0A840Y3L3</accession>
<evidence type="ECO:0000313" key="3">
    <source>
        <dbReference type="EMBL" id="MBB5694756.1"/>
    </source>
</evidence>
<feature type="chain" id="PRO_5032574745" evidence="1">
    <location>
        <begin position="31"/>
        <end position="328"/>
    </location>
</feature>